<accession>A0A0A5I7I9</accession>
<dbReference type="PANTHER" id="PTHR43155">
    <property type="entry name" value="CYCLIC DI-GMP PHOSPHODIESTERASE PA4108-RELATED"/>
    <property type="match status" value="1"/>
</dbReference>
<dbReference type="CDD" id="cd00077">
    <property type="entry name" value="HDc"/>
    <property type="match status" value="1"/>
</dbReference>
<evidence type="ECO:0000259" key="1">
    <source>
        <dbReference type="PROSITE" id="PS51831"/>
    </source>
</evidence>
<evidence type="ECO:0000313" key="3">
    <source>
        <dbReference type="EMBL" id="KGX91802.1"/>
    </source>
</evidence>
<comment type="caution">
    <text evidence="3">The sequence shown here is derived from an EMBL/GenBank/DDBJ whole genome shotgun (WGS) entry which is preliminary data.</text>
</comment>
<dbReference type="InterPro" id="IPR006674">
    <property type="entry name" value="HD_domain"/>
</dbReference>
<evidence type="ECO:0000313" key="4">
    <source>
        <dbReference type="Proteomes" id="UP000030403"/>
    </source>
</evidence>
<feature type="domain" description="HD" evidence="1">
    <location>
        <begin position="22"/>
        <end position="141"/>
    </location>
</feature>
<feature type="domain" description="HD-GYP" evidence="2">
    <location>
        <begin position="1"/>
        <end position="194"/>
    </location>
</feature>
<proteinExistence type="predicted"/>
<dbReference type="PROSITE" id="PS51831">
    <property type="entry name" value="HD"/>
    <property type="match status" value="1"/>
</dbReference>
<protein>
    <submittedName>
        <fullName evidence="3">Chemotaxis protein CheY</fullName>
    </submittedName>
</protein>
<dbReference type="PANTHER" id="PTHR43155:SF2">
    <property type="entry name" value="CYCLIC DI-GMP PHOSPHODIESTERASE PA4108"/>
    <property type="match status" value="1"/>
</dbReference>
<keyword evidence="4" id="KW-1185">Reference proteome</keyword>
<dbReference type="SUPFAM" id="SSF109604">
    <property type="entry name" value="HD-domain/PDEase-like"/>
    <property type="match status" value="1"/>
</dbReference>
<dbReference type="PROSITE" id="PS51832">
    <property type="entry name" value="HD_GYP"/>
    <property type="match status" value="1"/>
</dbReference>
<gene>
    <name evidence="3" type="ORF">N783_00745</name>
</gene>
<reference evidence="3 4" key="1">
    <citation type="submission" date="2013-08" db="EMBL/GenBank/DDBJ databases">
        <authorList>
            <person name="Huang J."/>
            <person name="Wang G."/>
        </authorList>
    </citation>
    <scope>NUCLEOTIDE SEQUENCE [LARGE SCALE GENOMIC DNA]</scope>
    <source>
        <strain evidence="3 4">BH030004</strain>
    </source>
</reference>
<dbReference type="STRING" id="1385511.GCA_000425225_00107"/>
<dbReference type="InterPro" id="IPR003607">
    <property type="entry name" value="HD/PDEase_dom"/>
</dbReference>
<dbReference type="EMBL" id="AVPF01000001">
    <property type="protein sequence ID" value="KGX91802.1"/>
    <property type="molecule type" value="Genomic_DNA"/>
</dbReference>
<organism evidence="3 4">
    <name type="scientific">Pontibacillus marinus BH030004 = DSM 16465</name>
    <dbReference type="NCBI Taxonomy" id="1385511"/>
    <lineage>
        <taxon>Bacteria</taxon>
        <taxon>Bacillati</taxon>
        <taxon>Bacillota</taxon>
        <taxon>Bacilli</taxon>
        <taxon>Bacillales</taxon>
        <taxon>Bacillaceae</taxon>
        <taxon>Pontibacillus</taxon>
    </lineage>
</organism>
<dbReference type="Pfam" id="PF13487">
    <property type="entry name" value="HD_5"/>
    <property type="match status" value="1"/>
</dbReference>
<dbReference type="RefSeq" id="WP_036841473.1">
    <property type="nucleotide sequence ID" value="NZ_AULJ01000001.1"/>
</dbReference>
<dbReference type="NCBIfam" id="TIGR00277">
    <property type="entry name" value="HDIG"/>
    <property type="match status" value="1"/>
</dbReference>
<dbReference type="SMART" id="SM00471">
    <property type="entry name" value="HDc"/>
    <property type="match status" value="1"/>
</dbReference>
<name>A0A0A5I7I9_9BACI</name>
<evidence type="ECO:0000259" key="2">
    <source>
        <dbReference type="PROSITE" id="PS51832"/>
    </source>
</evidence>
<dbReference type="InterPro" id="IPR006675">
    <property type="entry name" value="HDIG_dom"/>
</dbReference>
<dbReference type="Gene3D" id="1.10.3210.10">
    <property type="entry name" value="Hypothetical protein af1432"/>
    <property type="match status" value="1"/>
</dbReference>
<dbReference type="AlphaFoldDB" id="A0A0A5I7I9"/>
<dbReference type="Proteomes" id="UP000030403">
    <property type="component" value="Unassembled WGS sequence"/>
</dbReference>
<dbReference type="eggNOG" id="COG2206">
    <property type="taxonomic scope" value="Bacteria"/>
</dbReference>
<dbReference type="InterPro" id="IPR037522">
    <property type="entry name" value="HD_GYP_dom"/>
</dbReference>
<sequence>MEQSPENLFSQIAQDNLVLNVFKHHSFRVMYLSTMLAKEVECYDEDMRISALLHDIGKMGLSSEILLKPSRLTDLEMTIVESHSHIGNTIVRKVLGKTRPAKFVRDHHENWDGTGYPRRLEGEEISLQGRIIRICDSFDTMTYDRRVYHKNNLSHQEAIHELRRCKWKQYDGDLVETFISLIEKNNLPEDWYDQYNKEALEEM</sequence>
<dbReference type="OrthoDB" id="9759601at2"/>